<feature type="region of interest" description="Disordered" evidence="1">
    <location>
        <begin position="33"/>
        <end position="70"/>
    </location>
</feature>
<dbReference type="KEGG" id="apln:108733640"/>
<proteinExistence type="predicted"/>
<feature type="compositionally biased region" description="Basic residues" evidence="1">
    <location>
        <begin position="876"/>
        <end position="886"/>
    </location>
</feature>
<feature type="compositionally biased region" description="Basic and acidic residues" evidence="1">
    <location>
        <begin position="122"/>
        <end position="140"/>
    </location>
</feature>
<accession>A0A7F5QVT4</accession>
<feature type="compositionally biased region" description="Basic and acidic residues" evidence="1">
    <location>
        <begin position="674"/>
        <end position="687"/>
    </location>
</feature>
<feature type="compositionally biased region" description="Acidic residues" evidence="1">
    <location>
        <begin position="586"/>
        <end position="597"/>
    </location>
</feature>
<feature type="compositionally biased region" description="Basic and acidic residues" evidence="1">
    <location>
        <begin position="650"/>
        <end position="667"/>
    </location>
</feature>
<reference evidence="3" key="1">
    <citation type="submission" date="2025-08" db="UniProtKB">
        <authorList>
            <consortium name="RefSeq"/>
        </authorList>
    </citation>
    <scope>IDENTIFICATION</scope>
    <source>
        <tissue evidence="3">Entire body</tissue>
    </source>
</reference>
<feature type="compositionally biased region" description="Low complexity" evidence="1">
    <location>
        <begin position="373"/>
        <end position="383"/>
    </location>
</feature>
<evidence type="ECO:0000256" key="1">
    <source>
        <dbReference type="SAM" id="MobiDB-lite"/>
    </source>
</evidence>
<dbReference type="InParanoid" id="A0A7F5QVT4"/>
<feature type="region of interest" description="Disordered" evidence="1">
    <location>
        <begin position="823"/>
        <end position="925"/>
    </location>
</feature>
<feature type="compositionally biased region" description="Polar residues" evidence="1">
    <location>
        <begin position="33"/>
        <end position="53"/>
    </location>
</feature>
<evidence type="ECO:0000313" key="2">
    <source>
        <dbReference type="Proteomes" id="UP000192223"/>
    </source>
</evidence>
<feature type="compositionally biased region" description="Basic and acidic residues" evidence="1">
    <location>
        <begin position="887"/>
        <end position="896"/>
    </location>
</feature>
<feature type="region of interest" description="Disordered" evidence="1">
    <location>
        <begin position="361"/>
        <end position="531"/>
    </location>
</feature>
<gene>
    <name evidence="3" type="primary">LOC108733640</name>
</gene>
<keyword evidence="2" id="KW-1185">Reference proteome</keyword>
<evidence type="ECO:0000313" key="3">
    <source>
        <dbReference type="RefSeq" id="XP_025829211.1"/>
    </source>
</evidence>
<dbReference type="RefSeq" id="XP_025829211.1">
    <property type="nucleotide sequence ID" value="XM_025973426.1"/>
</dbReference>
<dbReference type="GeneID" id="108733640"/>
<sequence length="925" mass="105824">MEMERHEKDTVVSDDEEDLENLRLAALQTLKKTATSSVNDKTQSKNFNQNYGNPNFGKRRRGFHGNRPLKNGQFRIKVRTSNLISVPMVGLDDQINSSSKSTEVVPKLVLPQHRYCSSQVFEKPHTEKSSKFDRYDKSDSESDCEEETPDTGKMSPVKLERTTSLEALMQELENEIQGNGNVEKVKSKPKKARKIKSDEMISENLPENCENQVKVEKVEVEVTKEEVIMENDEIIKKSSENLEKTVCKNSMKIVDNRSPIAVPKGRTFSSKKPRNKRRSCSPIYQQPFVPYVSSTPYSQVPFVSPYAYDNAPYKPLVPVVPTLPLIQNYPPTYAPPSIPTFGSAPLSPRSAQFVLQNQKIIEKRKMSPRRSYSRSLSPVSPCSHRSTKSDRSLSPRPKTSRRSPGDRHLSPSRRPYSPNKHFDSPDRIKTSSRLVSPLRNGKSTSRKSSPIRKERASPRRKLSPSRQLSPLSNSRCATRLSPSDSRKLNKSPKTSVYDRLGVKKGIKRSRSPSIEKEPLKQTKVQNDKPVDPVLEARKRKFESSEVPKEGIIRLKLKSEENENDDKTIKEDHNLKNENEIDVKDEQNEEYLQDDDIIIDTKIDDIFPEEESDEENEGRFKSSNGSQTRNVSILPFTKLINSSFSSSTKRSHSDNTKNTRKENTSSKDRRIKQSGNHDRVNIESERSRSPLHVQNDKNNTLNHRLDDVPKQKLVEDIPKTVTSSASKCVLRGRIMLKGNFNSKTEKRAPVSAVLENKKIEIKIRNPSKYEYEGDEPSYDVLNKDQLEERERKEMKSGRKVMEVTREKEIDVYDDTEPEIIVDYEQNEDDEKNDLNKSNAGDLRAQLSRKRAERQKLPLESVQSRLLQNALEGAVYKKDKKSKSKKKSKESAPKEGKLPIHMRLGIPKTETKSKRKRSKNRSNVDQV</sequence>
<feature type="compositionally biased region" description="Polar residues" evidence="1">
    <location>
        <begin position="464"/>
        <end position="483"/>
    </location>
</feature>
<feature type="region of interest" description="Disordered" evidence="1">
    <location>
        <begin position="642"/>
        <end position="703"/>
    </location>
</feature>
<dbReference type="AlphaFoldDB" id="A0A7F5QVT4"/>
<feature type="region of interest" description="Disordered" evidence="1">
    <location>
        <begin position="557"/>
        <end position="627"/>
    </location>
</feature>
<feature type="compositionally biased region" description="Basic and acidic residues" evidence="1">
    <location>
        <begin position="420"/>
        <end position="429"/>
    </location>
</feature>
<protein>
    <submittedName>
        <fullName evidence="3">Uncharacterized protein LOC108733640</fullName>
    </submittedName>
</protein>
<name>A0A7F5QVT4_AGRPL</name>
<feature type="compositionally biased region" description="Basic and acidic residues" evidence="1">
    <location>
        <begin position="513"/>
        <end position="531"/>
    </location>
</feature>
<organism evidence="2 3">
    <name type="scientific">Agrilus planipennis</name>
    <name type="common">Emerald ash borer</name>
    <name type="synonym">Agrilus marcopoli</name>
    <dbReference type="NCBI Taxonomy" id="224129"/>
    <lineage>
        <taxon>Eukaryota</taxon>
        <taxon>Metazoa</taxon>
        <taxon>Ecdysozoa</taxon>
        <taxon>Arthropoda</taxon>
        <taxon>Hexapoda</taxon>
        <taxon>Insecta</taxon>
        <taxon>Pterygota</taxon>
        <taxon>Neoptera</taxon>
        <taxon>Endopterygota</taxon>
        <taxon>Coleoptera</taxon>
        <taxon>Polyphaga</taxon>
        <taxon>Elateriformia</taxon>
        <taxon>Buprestoidea</taxon>
        <taxon>Buprestidae</taxon>
        <taxon>Agrilinae</taxon>
        <taxon>Agrilus</taxon>
    </lineage>
</organism>
<feature type="compositionally biased region" description="Basic and acidic residues" evidence="1">
    <location>
        <begin position="557"/>
        <end position="585"/>
    </location>
</feature>
<feature type="compositionally biased region" description="Acidic residues" evidence="1">
    <location>
        <begin position="605"/>
        <end position="615"/>
    </location>
</feature>
<dbReference type="OrthoDB" id="6780119at2759"/>
<dbReference type="Proteomes" id="UP000192223">
    <property type="component" value="Unplaced"/>
</dbReference>
<feature type="region of interest" description="Disordered" evidence="1">
    <location>
        <begin position="120"/>
        <end position="155"/>
    </location>
</feature>